<dbReference type="Ensembl" id="ENSCPRT00005024087.1">
    <property type="protein sequence ID" value="ENSCPRP00005020626.1"/>
    <property type="gene ID" value="ENSCPRG00005014319.1"/>
</dbReference>
<evidence type="ECO:0000313" key="1">
    <source>
        <dbReference type="Ensembl" id="ENSCPRP00005020626.1"/>
    </source>
</evidence>
<evidence type="ECO:0000313" key="2">
    <source>
        <dbReference type="Proteomes" id="UP000594220"/>
    </source>
</evidence>
<accession>A0A7M4F7G3</accession>
<dbReference type="CDD" id="cd00403">
    <property type="entry name" value="Ribosomal_L1"/>
    <property type="match status" value="1"/>
</dbReference>
<protein>
    <recommendedName>
        <fullName evidence="3">Ribosomal protein L10a</fullName>
    </recommendedName>
</protein>
<reference evidence="1" key="1">
    <citation type="submission" date="2025-08" db="UniProtKB">
        <authorList>
            <consortium name="Ensembl"/>
        </authorList>
    </citation>
    <scope>IDENTIFICATION</scope>
</reference>
<dbReference type="InterPro" id="IPR023674">
    <property type="entry name" value="Ribosomal_uL1-like"/>
</dbReference>
<evidence type="ECO:0008006" key="3">
    <source>
        <dbReference type="Google" id="ProtNLM"/>
    </source>
</evidence>
<dbReference type="OMA" id="HIHLAIN"/>
<dbReference type="GeneTree" id="ENSGT00390000008767"/>
<organism evidence="1 2">
    <name type="scientific">Crocodylus porosus</name>
    <name type="common">Saltwater crocodile</name>
    <name type="synonym">Estuarine crocodile</name>
    <dbReference type="NCBI Taxonomy" id="8502"/>
    <lineage>
        <taxon>Eukaryota</taxon>
        <taxon>Metazoa</taxon>
        <taxon>Chordata</taxon>
        <taxon>Craniata</taxon>
        <taxon>Vertebrata</taxon>
        <taxon>Euteleostomi</taxon>
        <taxon>Archelosauria</taxon>
        <taxon>Archosauria</taxon>
        <taxon>Crocodylia</taxon>
        <taxon>Longirostres</taxon>
        <taxon>Crocodylidae</taxon>
        <taxon>Crocodylus</taxon>
    </lineage>
</organism>
<reference evidence="1" key="2">
    <citation type="submission" date="2025-09" db="UniProtKB">
        <authorList>
            <consortium name="Ensembl"/>
        </authorList>
    </citation>
    <scope>IDENTIFICATION</scope>
</reference>
<dbReference type="InterPro" id="IPR016095">
    <property type="entry name" value="Ribosomal_uL1_3-a/b-sand"/>
</dbReference>
<dbReference type="Gene3D" id="3.40.50.790">
    <property type="match status" value="1"/>
</dbReference>
<dbReference type="InterPro" id="IPR028364">
    <property type="entry name" value="Ribosomal_uL1/biogenesis"/>
</dbReference>
<keyword evidence="2" id="KW-1185">Reference proteome</keyword>
<dbReference type="SUPFAM" id="SSF56808">
    <property type="entry name" value="Ribosomal protein L1"/>
    <property type="match status" value="1"/>
</dbReference>
<dbReference type="AlphaFoldDB" id="A0A7M4F7G3"/>
<proteinExistence type="predicted"/>
<dbReference type="Proteomes" id="UP000594220">
    <property type="component" value="Unplaced"/>
</dbReference>
<name>A0A7M4F7G3_CROPO</name>
<sequence length="164" mass="18636">SYDPPEDERFSGTVDGVRVKVSTCAPGDQQHRHEATTVDLPRLDVEALQKLDKNKQRAKKYDAFLASESLIKQILRILGPGLNRVGQFPFLLMHNKNSVAKVKSTIKFPMKKVLCLDELVYHIHLAINFLVSLLKNWQNMRVLYTKSTAGKPQCLYSAGNNKWL</sequence>
<dbReference type="Pfam" id="PF00687">
    <property type="entry name" value="Ribosomal_L1"/>
    <property type="match status" value="1"/>
</dbReference>